<dbReference type="SUPFAM" id="SSF55174">
    <property type="entry name" value="Alpha-L RNA-binding motif"/>
    <property type="match status" value="1"/>
</dbReference>
<dbReference type="InterPro" id="IPR002942">
    <property type="entry name" value="S4_RNA-bd"/>
</dbReference>
<dbReference type="InterPro" id="IPR050188">
    <property type="entry name" value="RluA_PseudoU_synthase"/>
</dbReference>
<dbReference type="EMBL" id="DRNB01000153">
    <property type="protein sequence ID" value="HHJ64088.1"/>
    <property type="molecule type" value="Genomic_DNA"/>
</dbReference>
<dbReference type="GO" id="GO:0003723">
    <property type="term" value="F:RNA binding"/>
    <property type="evidence" value="ECO:0007669"/>
    <property type="project" value="UniProtKB-KW"/>
</dbReference>
<reference evidence="7" key="1">
    <citation type="journal article" date="2020" name="mSystems">
        <title>Genome- and Community-Level Interaction Insights into Carbon Utilization and Element Cycling Functions of Hydrothermarchaeota in Hydrothermal Sediment.</title>
        <authorList>
            <person name="Zhou Z."/>
            <person name="Liu Y."/>
            <person name="Xu W."/>
            <person name="Pan J."/>
            <person name="Luo Z.H."/>
            <person name="Li M."/>
        </authorList>
    </citation>
    <scope>NUCLEOTIDE SEQUENCE [LARGE SCALE GENOMIC DNA]</scope>
    <source>
        <strain evidence="7">HyVt-501</strain>
    </source>
</reference>
<dbReference type="GO" id="GO:0120159">
    <property type="term" value="F:rRNA pseudouridine synthase activity"/>
    <property type="evidence" value="ECO:0007669"/>
    <property type="project" value="UniProtKB-ARBA"/>
</dbReference>
<dbReference type="EC" id="5.4.99.-" evidence="5"/>
<dbReference type="Proteomes" id="UP000885792">
    <property type="component" value="Unassembled WGS sequence"/>
</dbReference>
<feature type="active site" evidence="3">
    <location>
        <position position="143"/>
    </location>
</feature>
<dbReference type="SUPFAM" id="SSF55120">
    <property type="entry name" value="Pseudouridine synthase"/>
    <property type="match status" value="1"/>
</dbReference>
<gene>
    <name evidence="7" type="ORF">ENJ61_04185</name>
</gene>
<evidence type="ECO:0000256" key="1">
    <source>
        <dbReference type="ARBA" id="ARBA00010876"/>
    </source>
</evidence>
<dbReference type="Pfam" id="PF00849">
    <property type="entry name" value="PseudoU_synth_2"/>
    <property type="match status" value="1"/>
</dbReference>
<keyword evidence="2 5" id="KW-0413">Isomerase</keyword>
<dbReference type="SMART" id="SM00363">
    <property type="entry name" value="S4"/>
    <property type="match status" value="1"/>
</dbReference>
<sequence>MKRIAEVLEFEVTEEFQGSRLDLFLSRVYPELSRTYLKKLIGEGLVYVEGEEVRKPSRKVKGGERVVLQVPEPEPLEVKPENIPIEILYEDRDVAVVVKPCGLVVHPSPGHTSGTLVNALLYHLKDLSSIGGRERPGIVHRLDKETAGLMVIAKNDEAHRHLVSQFASRRTEKLYRVLVQGVVGKDNFTVELPVGRHPVHRKKFSALTGRGKPAKSEFWTLERFTGAGVTLLRARIYTGRTHQIRVHLSAVGHPVLGDRVYGFRRRALPPRLNSLMGGCNMLVAYRLGFLHPKSGRYVVFEIEDPEPFRSVLHSLRELEGSLR</sequence>
<dbReference type="Gene3D" id="3.10.290.10">
    <property type="entry name" value="RNA-binding S4 domain"/>
    <property type="match status" value="1"/>
</dbReference>
<dbReference type="InterPro" id="IPR020103">
    <property type="entry name" value="PsdUridine_synth_cat_dom_sf"/>
</dbReference>
<dbReference type="NCBIfam" id="TIGR00005">
    <property type="entry name" value="rluA_subfam"/>
    <property type="match status" value="1"/>
</dbReference>
<dbReference type="InterPro" id="IPR006224">
    <property type="entry name" value="PsdUridine_synth_RluA-like_CS"/>
</dbReference>
<dbReference type="GO" id="GO:0000455">
    <property type="term" value="P:enzyme-directed rRNA pseudouridine synthesis"/>
    <property type="evidence" value="ECO:0007669"/>
    <property type="project" value="TreeGrafter"/>
</dbReference>
<dbReference type="Pfam" id="PF01479">
    <property type="entry name" value="S4"/>
    <property type="match status" value="1"/>
</dbReference>
<evidence type="ECO:0000313" key="7">
    <source>
        <dbReference type="EMBL" id="HHJ64088.1"/>
    </source>
</evidence>
<dbReference type="PROSITE" id="PS50889">
    <property type="entry name" value="S4"/>
    <property type="match status" value="1"/>
</dbReference>
<keyword evidence="4" id="KW-0694">RNA-binding</keyword>
<accession>A0A7C5L7A8</accession>
<evidence type="ECO:0000256" key="2">
    <source>
        <dbReference type="ARBA" id="ARBA00023235"/>
    </source>
</evidence>
<protein>
    <recommendedName>
        <fullName evidence="5">Pseudouridine synthase</fullName>
        <ecNumber evidence="5">5.4.99.-</ecNumber>
    </recommendedName>
</protein>
<evidence type="ECO:0000256" key="4">
    <source>
        <dbReference type="PROSITE-ProRule" id="PRU00182"/>
    </source>
</evidence>
<evidence type="ECO:0000256" key="5">
    <source>
        <dbReference type="RuleBase" id="RU362028"/>
    </source>
</evidence>
<dbReference type="PANTHER" id="PTHR21600">
    <property type="entry name" value="MITOCHONDRIAL RNA PSEUDOURIDINE SYNTHASE"/>
    <property type="match status" value="1"/>
</dbReference>
<dbReference type="PANTHER" id="PTHR21600:SF44">
    <property type="entry name" value="RIBOSOMAL LARGE SUBUNIT PSEUDOURIDINE SYNTHASE D"/>
    <property type="match status" value="1"/>
</dbReference>
<evidence type="ECO:0000256" key="3">
    <source>
        <dbReference type="PIRSR" id="PIRSR606225-1"/>
    </source>
</evidence>
<dbReference type="InterPro" id="IPR006145">
    <property type="entry name" value="PsdUridine_synth_RsuA/RluA"/>
</dbReference>
<comment type="caution">
    <text evidence="7">The sequence shown here is derived from an EMBL/GenBank/DDBJ whole genome shotgun (WGS) entry which is preliminary data.</text>
</comment>
<dbReference type="PROSITE" id="PS01129">
    <property type="entry name" value="PSI_RLU"/>
    <property type="match status" value="1"/>
</dbReference>
<comment type="similarity">
    <text evidence="1 5">Belongs to the pseudouridine synthase RluA family.</text>
</comment>
<evidence type="ECO:0000259" key="6">
    <source>
        <dbReference type="SMART" id="SM00363"/>
    </source>
</evidence>
<dbReference type="InterPro" id="IPR036986">
    <property type="entry name" value="S4_RNA-bd_sf"/>
</dbReference>
<dbReference type="CDD" id="cd02869">
    <property type="entry name" value="PseudoU_synth_RluA_like"/>
    <property type="match status" value="1"/>
</dbReference>
<name>A0A7C5L7A8_AQUAO</name>
<comment type="catalytic activity">
    <reaction evidence="5">
        <text>a uridine in RNA = a pseudouridine in RNA</text>
        <dbReference type="Rhea" id="RHEA:48348"/>
        <dbReference type="Rhea" id="RHEA-COMP:12068"/>
        <dbReference type="Rhea" id="RHEA-COMP:12069"/>
        <dbReference type="ChEBI" id="CHEBI:65314"/>
        <dbReference type="ChEBI" id="CHEBI:65315"/>
    </reaction>
</comment>
<dbReference type="AlphaFoldDB" id="A0A7C5L7A8"/>
<dbReference type="InterPro" id="IPR006225">
    <property type="entry name" value="PsdUridine_synth_RluC/D"/>
</dbReference>
<proteinExistence type="inferred from homology"/>
<dbReference type="CDD" id="cd00165">
    <property type="entry name" value="S4"/>
    <property type="match status" value="1"/>
</dbReference>
<dbReference type="Gene3D" id="3.30.2350.10">
    <property type="entry name" value="Pseudouridine synthase"/>
    <property type="match status" value="1"/>
</dbReference>
<comment type="function">
    <text evidence="5">Responsible for synthesis of pseudouridine from uracil.</text>
</comment>
<feature type="domain" description="RNA-binding S4" evidence="6">
    <location>
        <begin position="19"/>
        <end position="84"/>
    </location>
</feature>
<organism evidence="7">
    <name type="scientific">Aquifex aeolicus</name>
    <dbReference type="NCBI Taxonomy" id="63363"/>
    <lineage>
        <taxon>Bacteria</taxon>
        <taxon>Pseudomonadati</taxon>
        <taxon>Aquificota</taxon>
        <taxon>Aquificia</taxon>
        <taxon>Aquificales</taxon>
        <taxon>Aquificaceae</taxon>
        <taxon>Aquifex</taxon>
    </lineage>
</organism>